<feature type="chain" id="PRO_5047059529" evidence="1">
    <location>
        <begin position="20"/>
        <end position="62"/>
    </location>
</feature>
<keyword evidence="3" id="KW-1185">Reference proteome</keyword>
<sequence>MKKIVTMSLIAAAALGAAACTPKTETTNETTIVTNETTVDEGNLTTVDESNITVTNETANAM</sequence>
<evidence type="ECO:0000313" key="2">
    <source>
        <dbReference type="EMBL" id="MDO7843316.1"/>
    </source>
</evidence>
<protein>
    <submittedName>
        <fullName evidence="2">Uncharacterized protein</fullName>
    </submittedName>
</protein>
<dbReference type="Proteomes" id="UP001176468">
    <property type="component" value="Unassembled WGS sequence"/>
</dbReference>
<comment type="caution">
    <text evidence="2">The sequence shown here is derived from an EMBL/GenBank/DDBJ whole genome shotgun (WGS) entry which is preliminary data.</text>
</comment>
<keyword evidence="1" id="KW-0732">Signal</keyword>
<accession>A0ABT9A0F5</accession>
<organism evidence="2 3">
    <name type="scientific">Sphingomonas immobilis</name>
    <dbReference type="NCBI Taxonomy" id="3063997"/>
    <lineage>
        <taxon>Bacteria</taxon>
        <taxon>Pseudomonadati</taxon>
        <taxon>Pseudomonadota</taxon>
        <taxon>Alphaproteobacteria</taxon>
        <taxon>Sphingomonadales</taxon>
        <taxon>Sphingomonadaceae</taxon>
        <taxon>Sphingomonas</taxon>
    </lineage>
</organism>
<name>A0ABT9A0F5_9SPHN</name>
<evidence type="ECO:0000256" key="1">
    <source>
        <dbReference type="SAM" id="SignalP"/>
    </source>
</evidence>
<dbReference type="PROSITE" id="PS51257">
    <property type="entry name" value="PROKAR_LIPOPROTEIN"/>
    <property type="match status" value="1"/>
</dbReference>
<dbReference type="RefSeq" id="WP_304561772.1">
    <property type="nucleotide sequence ID" value="NZ_JAUQSZ010000009.1"/>
</dbReference>
<proteinExistence type="predicted"/>
<evidence type="ECO:0000313" key="3">
    <source>
        <dbReference type="Proteomes" id="UP001176468"/>
    </source>
</evidence>
<reference evidence="2" key="1">
    <citation type="submission" date="2023-07" db="EMBL/GenBank/DDBJ databases">
        <authorList>
            <person name="Kim M.K."/>
        </authorList>
    </citation>
    <scope>NUCLEOTIDE SEQUENCE</scope>
    <source>
        <strain evidence="2">CA1-15</strain>
    </source>
</reference>
<dbReference type="EMBL" id="JAUQSZ010000009">
    <property type="protein sequence ID" value="MDO7843316.1"/>
    <property type="molecule type" value="Genomic_DNA"/>
</dbReference>
<feature type="signal peptide" evidence="1">
    <location>
        <begin position="1"/>
        <end position="19"/>
    </location>
</feature>
<gene>
    <name evidence="2" type="ORF">Q5H94_13350</name>
</gene>